<keyword evidence="13" id="KW-1185">Reference proteome</keyword>
<dbReference type="PANTHER" id="PTHR47972:SF45">
    <property type="entry name" value="PROTEIN CLARET SEGREGATIONAL"/>
    <property type="match status" value="1"/>
</dbReference>
<dbReference type="CDD" id="cd01366">
    <property type="entry name" value="KISc_C_terminal"/>
    <property type="match status" value="1"/>
</dbReference>
<dbReference type="Gene3D" id="3.40.850.10">
    <property type="entry name" value="Kinesin motor domain"/>
    <property type="match status" value="1"/>
</dbReference>
<evidence type="ECO:0000313" key="13">
    <source>
        <dbReference type="Proteomes" id="UP000092462"/>
    </source>
</evidence>
<dbReference type="GO" id="GO:0005874">
    <property type="term" value="C:microtubule"/>
    <property type="evidence" value="ECO:0007669"/>
    <property type="project" value="UniProtKB-KW"/>
</dbReference>
<evidence type="ECO:0000256" key="2">
    <source>
        <dbReference type="ARBA" id="ARBA00010899"/>
    </source>
</evidence>
<dbReference type="PRINTS" id="PR00380">
    <property type="entry name" value="KINESINHEAVY"/>
</dbReference>
<comment type="similarity">
    <text evidence="2">Belongs to the TRAFAC class myosin-kinesin ATPase superfamily. Kinesin family. KIN-14 subfamily.</text>
</comment>
<evidence type="ECO:0000256" key="1">
    <source>
        <dbReference type="ARBA" id="ARBA00004245"/>
    </source>
</evidence>
<reference evidence="12" key="1">
    <citation type="submission" date="2022-08" db="UniProtKB">
        <authorList>
            <consortium name="EnsemblMetazoa"/>
        </authorList>
    </citation>
    <scope>IDENTIFICATION</scope>
    <source>
        <strain evidence="12">Israel</strain>
    </source>
</reference>
<evidence type="ECO:0000256" key="9">
    <source>
        <dbReference type="ARBA" id="ARBA00023212"/>
    </source>
</evidence>
<accession>A0A1B0DP57</accession>
<dbReference type="VEuPathDB" id="VectorBase:PPAPM1_005448"/>
<keyword evidence="7" id="KW-0175">Coiled coil</keyword>
<feature type="binding site" evidence="10">
    <location>
        <begin position="384"/>
        <end position="391"/>
    </location>
    <ligand>
        <name>ATP</name>
        <dbReference type="ChEBI" id="CHEBI:30616"/>
    </ligand>
</feature>
<dbReference type="GO" id="GO:0007018">
    <property type="term" value="P:microtubule-based movement"/>
    <property type="evidence" value="ECO:0007669"/>
    <property type="project" value="InterPro"/>
</dbReference>
<evidence type="ECO:0000256" key="11">
    <source>
        <dbReference type="RuleBase" id="RU000394"/>
    </source>
</evidence>
<dbReference type="GO" id="GO:0008017">
    <property type="term" value="F:microtubule binding"/>
    <property type="evidence" value="ECO:0007669"/>
    <property type="project" value="InterPro"/>
</dbReference>
<keyword evidence="8 10" id="KW-0505">Motor protein</keyword>
<dbReference type="FunFam" id="3.40.850.10:FF:000065">
    <property type="entry name" value="Kinesin-like protein"/>
    <property type="match status" value="1"/>
</dbReference>
<evidence type="ECO:0000256" key="10">
    <source>
        <dbReference type="PROSITE-ProRule" id="PRU00283"/>
    </source>
</evidence>
<dbReference type="SMART" id="SM00129">
    <property type="entry name" value="KISc"/>
    <property type="match status" value="1"/>
</dbReference>
<keyword evidence="3" id="KW-0963">Cytoplasm</keyword>
<dbReference type="GO" id="GO:0005524">
    <property type="term" value="F:ATP binding"/>
    <property type="evidence" value="ECO:0007669"/>
    <property type="project" value="UniProtKB-UniRule"/>
</dbReference>
<dbReference type="InterPro" id="IPR036961">
    <property type="entry name" value="Kinesin_motor_dom_sf"/>
</dbReference>
<name>A0A1B0DP57_PHLPP</name>
<dbReference type="EMBL" id="AJVK01007914">
    <property type="status" value="NOT_ANNOTATED_CDS"/>
    <property type="molecule type" value="Genomic_DNA"/>
</dbReference>
<keyword evidence="6 10" id="KW-0067">ATP-binding</keyword>
<evidence type="ECO:0000313" key="12">
    <source>
        <dbReference type="EnsemblMetazoa" id="PPAI010293-PA"/>
    </source>
</evidence>
<dbReference type="PROSITE" id="PS50067">
    <property type="entry name" value="KINESIN_MOTOR_2"/>
    <property type="match status" value="1"/>
</dbReference>
<proteinExistence type="inferred from homology"/>
<dbReference type="SUPFAM" id="SSF52540">
    <property type="entry name" value="P-loop containing nucleoside triphosphate hydrolases"/>
    <property type="match status" value="1"/>
</dbReference>
<keyword evidence="4 11" id="KW-0493">Microtubule</keyword>
<organism evidence="12 13">
    <name type="scientific">Phlebotomus papatasi</name>
    <name type="common">Sandfly</name>
    <dbReference type="NCBI Taxonomy" id="29031"/>
    <lineage>
        <taxon>Eukaryota</taxon>
        <taxon>Metazoa</taxon>
        <taxon>Ecdysozoa</taxon>
        <taxon>Arthropoda</taxon>
        <taxon>Hexapoda</taxon>
        <taxon>Insecta</taxon>
        <taxon>Pterygota</taxon>
        <taxon>Neoptera</taxon>
        <taxon>Endopterygota</taxon>
        <taxon>Diptera</taxon>
        <taxon>Nematocera</taxon>
        <taxon>Psychodoidea</taxon>
        <taxon>Psychodidae</taxon>
        <taxon>Phlebotomus</taxon>
        <taxon>Phlebotomus</taxon>
    </lineage>
</organism>
<evidence type="ECO:0000256" key="6">
    <source>
        <dbReference type="ARBA" id="ARBA00022840"/>
    </source>
</evidence>
<dbReference type="Proteomes" id="UP000092462">
    <property type="component" value="Unassembled WGS sequence"/>
</dbReference>
<dbReference type="VEuPathDB" id="VectorBase:PPAI010293"/>
<sequence>MNRKLDKLSGIPKPNSKTVVVPKTMESLNPLGTIRERVPLSQQVTNAPPRVRRGISPDFTARTDNARGKLRRSKSFNDVRDVPVSLKRPAPILATIPAKKFAPSTSIQPKKPVAATITTKAVATKSKVKEEKKTGGAAVKAPVKKIPPYDYKARFNALLDKHNALKWKYDAAVEELVNLGGLPERYEAAQAELMRRQEEIKSLKMEITCLESEVKKINFLTAELETTKVDLEQMTAVCRKAEVREQNYSLEIKELKEIKKILVEKNSSMGEEIHALKDQLFSCVMERKDLHNQMMDLRGNIRVFCRVRPPLNSESQKLLCGWGYLDEASLEVTSLDPKNKGHRNEFSFDQVFHPGTPQEDIFSMVAPLIQSALDGYNVCIFAYGQTGSGKTYTMDGTDEHLGIIPRTVDLLFESVKGYKRMGWQYEIRATFLEIYNEVLYDLLNPDANDLEIRMVSPTNKTEVFVMNITEKVIDNAPQLRTLMEQAKSNRATACTMGNERSSRSHAVTRLQLIGVHDGKKEKCMGTINLVDLAGSESPKTSQRMEETKKINRSLSELTNVIMAILNKQDHIPYRNSKLTYLLMPCLGGNSKTLMFVNVAPFQECYVESIKSLRFAASVNSIKINKARKNRFLNPNSM</sequence>
<dbReference type="GO" id="GO:0090307">
    <property type="term" value="P:mitotic spindle assembly"/>
    <property type="evidence" value="ECO:0007669"/>
    <property type="project" value="UniProtKB-ARBA"/>
</dbReference>
<dbReference type="InterPro" id="IPR027640">
    <property type="entry name" value="Kinesin-like_fam"/>
</dbReference>
<evidence type="ECO:0000256" key="8">
    <source>
        <dbReference type="ARBA" id="ARBA00023175"/>
    </source>
</evidence>
<dbReference type="AlphaFoldDB" id="A0A1B0DP57"/>
<dbReference type="Pfam" id="PF00225">
    <property type="entry name" value="Kinesin"/>
    <property type="match status" value="1"/>
</dbReference>
<dbReference type="PANTHER" id="PTHR47972">
    <property type="entry name" value="KINESIN-LIKE PROTEIN KLP-3"/>
    <property type="match status" value="1"/>
</dbReference>
<evidence type="ECO:0000256" key="5">
    <source>
        <dbReference type="ARBA" id="ARBA00022741"/>
    </source>
</evidence>
<evidence type="ECO:0000256" key="3">
    <source>
        <dbReference type="ARBA" id="ARBA00022490"/>
    </source>
</evidence>
<evidence type="ECO:0000256" key="4">
    <source>
        <dbReference type="ARBA" id="ARBA00022701"/>
    </source>
</evidence>
<dbReference type="EnsemblMetazoa" id="PPAI010293-RA">
    <property type="protein sequence ID" value="PPAI010293-PA"/>
    <property type="gene ID" value="PPAI010293"/>
</dbReference>
<evidence type="ECO:0000256" key="7">
    <source>
        <dbReference type="ARBA" id="ARBA00023054"/>
    </source>
</evidence>
<dbReference type="GO" id="GO:0003777">
    <property type="term" value="F:microtubule motor activity"/>
    <property type="evidence" value="ECO:0007669"/>
    <property type="project" value="InterPro"/>
</dbReference>
<dbReference type="PROSITE" id="PS00411">
    <property type="entry name" value="KINESIN_MOTOR_1"/>
    <property type="match status" value="1"/>
</dbReference>
<keyword evidence="5 10" id="KW-0547">Nucleotide-binding</keyword>
<dbReference type="InterPro" id="IPR027417">
    <property type="entry name" value="P-loop_NTPase"/>
</dbReference>
<dbReference type="InterPro" id="IPR001752">
    <property type="entry name" value="Kinesin_motor_dom"/>
</dbReference>
<dbReference type="InterPro" id="IPR019821">
    <property type="entry name" value="Kinesin_motor_CS"/>
</dbReference>
<protein>
    <recommendedName>
        <fullName evidence="11">Kinesin-like protein</fullName>
    </recommendedName>
</protein>
<keyword evidence="9" id="KW-0206">Cytoskeleton</keyword>
<comment type="subcellular location">
    <subcellularLocation>
        <location evidence="1">Cytoplasm</location>
        <location evidence="1">Cytoskeleton</location>
    </subcellularLocation>
</comment>